<feature type="compositionally biased region" description="Polar residues" evidence="1">
    <location>
        <begin position="1"/>
        <end position="10"/>
    </location>
</feature>
<keyword evidence="3" id="KW-1185">Reference proteome</keyword>
<dbReference type="Proteomes" id="UP001197236">
    <property type="component" value="Unassembled WGS sequence"/>
</dbReference>
<organism evidence="2 3">
    <name type="scientific">Pantoea allii</name>
    <dbReference type="NCBI Taxonomy" id="574096"/>
    <lineage>
        <taxon>Bacteria</taxon>
        <taxon>Pseudomonadati</taxon>
        <taxon>Pseudomonadota</taxon>
        <taxon>Gammaproteobacteria</taxon>
        <taxon>Enterobacterales</taxon>
        <taxon>Erwiniaceae</taxon>
        <taxon>Pantoea</taxon>
    </lineage>
</organism>
<dbReference type="RefSeq" id="WP_218994750.1">
    <property type="nucleotide sequence ID" value="NZ_JAHVXU010000002.1"/>
</dbReference>
<dbReference type="EMBL" id="JAHVXZ010000002">
    <property type="protein sequence ID" value="MBW1256540.1"/>
    <property type="molecule type" value="Genomic_DNA"/>
</dbReference>
<name>A0ABS6VB55_9GAMM</name>
<proteinExistence type="predicted"/>
<sequence>MKEILSSQLDMVSGGWADRDGSGRQGPSNNGRGNTNSNSGNAGDHGPQSFVSRGDFAYGSGSGANGFFGSSPNYGGGTSPNGYNANARHSGDNH</sequence>
<evidence type="ECO:0000256" key="1">
    <source>
        <dbReference type="SAM" id="MobiDB-lite"/>
    </source>
</evidence>
<protein>
    <submittedName>
        <fullName evidence="2">Uncharacterized protein</fullName>
    </submittedName>
</protein>
<evidence type="ECO:0000313" key="2">
    <source>
        <dbReference type="EMBL" id="MBW1256540.1"/>
    </source>
</evidence>
<reference evidence="2 3" key="1">
    <citation type="submission" date="2021-07" db="EMBL/GenBank/DDBJ databases">
        <title>A novel phosphonate cluster across the Pantoea species complex is important for pathogenicity in onion.</title>
        <authorList>
            <person name="Zhao M."/>
            <person name="Stice S."/>
            <person name="Shin G.Y."/>
            <person name="Coutinho T."/>
            <person name="Gitaitis R."/>
            <person name="Kvitko B."/>
            <person name="Dutta B."/>
        </authorList>
    </citation>
    <scope>NUCLEOTIDE SEQUENCE [LARGE SCALE GENOMIC DNA]</scope>
    <source>
        <strain evidence="2 3">BD 382</strain>
    </source>
</reference>
<gene>
    <name evidence="2" type="ORF">KYI95_04855</name>
</gene>
<accession>A0ABS6VB55</accession>
<comment type="caution">
    <text evidence="2">The sequence shown here is derived from an EMBL/GenBank/DDBJ whole genome shotgun (WGS) entry which is preliminary data.</text>
</comment>
<feature type="compositionally biased region" description="Low complexity" evidence="1">
    <location>
        <begin position="26"/>
        <end position="42"/>
    </location>
</feature>
<feature type="region of interest" description="Disordered" evidence="1">
    <location>
        <begin position="1"/>
        <end position="94"/>
    </location>
</feature>
<evidence type="ECO:0000313" key="3">
    <source>
        <dbReference type="Proteomes" id="UP001197236"/>
    </source>
</evidence>